<evidence type="ECO:0000313" key="13">
    <source>
        <dbReference type="Proteomes" id="UP000031890"/>
    </source>
</evidence>
<dbReference type="NCBIfam" id="TIGR01759">
    <property type="entry name" value="MalateDH-SF1"/>
    <property type="match status" value="1"/>
</dbReference>
<feature type="binding site" evidence="6 8">
    <location>
        <position position="133"/>
    </location>
    <ligand>
        <name>substrate</name>
    </ligand>
</feature>
<dbReference type="HAMAP" id="MF_01517">
    <property type="entry name" value="Malate_dehydrog_2"/>
    <property type="match status" value="1"/>
</dbReference>
<evidence type="ECO:0000256" key="7">
    <source>
        <dbReference type="PIRSR" id="PIRSR000102-1"/>
    </source>
</evidence>
<dbReference type="OrthoDB" id="9802969at2"/>
<keyword evidence="5 6" id="KW-0520">NAD</keyword>
<feature type="binding site" evidence="6">
    <location>
        <position position="114"/>
    </location>
    <ligand>
        <name>NAD(+)</name>
        <dbReference type="ChEBI" id="CHEBI:57540"/>
    </ligand>
</feature>
<dbReference type="SUPFAM" id="SSF56327">
    <property type="entry name" value="LDH C-terminal domain-like"/>
    <property type="match status" value="1"/>
</dbReference>
<dbReference type="EC" id="1.1.1.37" evidence="2 6"/>
<dbReference type="STRING" id="161899.CSING_10430"/>
<feature type="binding site" evidence="6">
    <location>
        <begin position="13"/>
        <end position="19"/>
    </location>
    <ligand>
        <name>NAD(+)</name>
        <dbReference type="ChEBI" id="CHEBI:57540"/>
    </ligand>
</feature>
<dbReference type="Pfam" id="PF02866">
    <property type="entry name" value="Ldh_1_C"/>
    <property type="match status" value="1"/>
</dbReference>
<dbReference type="InterPro" id="IPR010945">
    <property type="entry name" value="Malate_DH_type2"/>
</dbReference>
<feature type="binding site" evidence="6 8">
    <location>
        <position position="94"/>
    </location>
    <ligand>
        <name>substrate</name>
    </ligand>
</feature>
<organism evidence="12 13">
    <name type="scientific">Corynebacterium singulare</name>
    <dbReference type="NCBI Taxonomy" id="161899"/>
    <lineage>
        <taxon>Bacteria</taxon>
        <taxon>Bacillati</taxon>
        <taxon>Actinomycetota</taxon>
        <taxon>Actinomycetes</taxon>
        <taxon>Mycobacteriales</taxon>
        <taxon>Corynebacteriaceae</taxon>
        <taxon>Corynebacterium</taxon>
    </lineage>
</organism>
<evidence type="ECO:0000256" key="5">
    <source>
        <dbReference type="ARBA" id="ARBA00023027"/>
    </source>
</evidence>
<dbReference type="GO" id="GO:0006099">
    <property type="term" value="P:tricarboxylic acid cycle"/>
    <property type="evidence" value="ECO:0007669"/>
    <property type="project" value="UniProtKB-UniRule"/>
</dbReference>
<evidence type="ECO:0000259" key="11">
    <source>
        <dbReference type="Pfam" id="PF02866"/>
    </source>
</evidence>
<dbReference type="InterPro" id="IPR015955">
    <property type="entry name" value="Lactate_DH/Glyco_Ohase_4_C"/>
</dbReference>
<dbReference type="PANTHER" id="PTHR23382">
    <property type="entry name" value="MALATE DEHYDROGENASE"/>
    <property type="match status" value="1"/>
</dbReference>
<evidence type="ECO:0000256" key="2">
    <source>
        <dbReference type="ARBA" id="ARBA00012995"/>
    </source>
</evidence>
<dbReference type="SUPFAM" id="SSF51735">
    <property type="entry name" value="NAD(P)-binding Rossmann-fold domains"/>
    <property type="match status" value="1"/>
</dbReference>
<dbReference type="Pfam" id="PF00056">
    <property type="entry name" value="Ldh_1_N"/>
    <property type="match status" value="1"/>
</dbReference>
<dbReference type="FunFam" id="3.90.110.10:FF:000002">
    <property type="entry name" value="Malate dehydrogenase"/>
    <property type="match status" value="1"/>
</dbReference>
<dbReference type="KEGG" id="csx:CSING_10430"/>
<feature type="domain" description="Lactate/malate dehydrogenase N-terminal" evidence="10">
    <location>
        <begin position="7"/>
        <end position="147"/>
    </location>
</feature>
<keyword evidence="6" id="KW-0816">Tricarboxylic acid cycle</keyword>
<dbReference type="InterPro" id="IPR022383">
    <property type="entry name" value="Lactate/malate_DH_C"/>
</dbReference>
<dbReference type="FunFam" id="3.40.50.720:FF:000010">
    <property type="entry name" value="Malate dehydrogenase"/>
    <property type="match status" value="1"/>
</dbReference>
<dbReference type="Proteomes" id="UP000031890">
    <property type="component" value="Chromosome"/>
</dbReference>
<reference evidence="12 13" key="1">
    <citation type="journal article" date="2015" name="Genome Announc.">
        <title>Complete Genome Sequence and Annotation of Corynebacterium singulare DSM 44357, Isolated from a Human Semen Specimen.</title>
        <authorList>
            <person name="Merten M."/>
            <person name="Brinkrolf K."/>
            <person name="Albersmeier A."/>
            <person name="Kutter Y."/>
            <person name="Ruckert C."/>
            <person name="Tauch A."/>
        </authorList>
    </citation>
    <scope>NUCLEOTIDE SEQUENCE [LARGE SCALE GENOMIC DNA]</scope>
    <source>
        <strain evidence="12">IBS B52218</strain>
    </source>
</reference>
<feature type="binding site" evidence="6 9">
    <location>
        <position position="107"/>
    </location>
    <ligand>
        <name>NAD(+)</name>
        <dbReference type="ChEBI" id="CHEBI:57540"/>
    </ligand>
</feature>
<dbReference type="RefSeq" id="WP_042531983.1">
    <property type="nucleotide sequence ID" value="NZ_CP010827.1"/>
</dbReference>
<dbReference type="InterPro" id="IPR036291">
    <property type="entry name" value="NAD(P)-bd_dom_sf"/>
</dbReference>
<dbReference type="HOGENOM" id="CLU_040727_2_0_11"/>
<dbReference type="InterPro" id="IPR001236">
    <property type="entry name" value="Lactate/malate_DH_N"/>
</dbReference>
<dbReference type="InterPro" id="IPR001557">
    <property type="entry name" value="L-lactate/malate_DH"/>
</dbReference>
<evidence type="ECO:0000313" key="12">
    <source>
        <dbReference type="EMBL" id="AJI79598.1"/>
    </source>
</evidence>
<comment type="catalytic activity">
    <reaction evidence="6">
        <text>(S)-malate + NAD(+) = oxaloacetate + NADH + H(+)</text>
        <dbReference type="Rhea" id="RHEA:21432"/>
        <dbReference type="ChEBI" id="CHEBI:15378"/>
        <dbReference type="ChEBI" id="CHEBI:15589"/>
        <dbReference type="ChEBI" id="CHEBI:16452"/>
        <dbReference type="ChEBI" id="CHEBI:57540"/>
        <dbReference type="ChEBI" id="CHEBI:57945"/>
        <dbReference type="EC" id="1.1.1.37"/>
    </reaction>
</comment>
<evidence type="ECO:0000256" key="9">
    <source>
        <dbReference type="PIRSR" id="PIRSR000102-3"/>
    </source>
</evidence>
<feature type="domain" description="Lactate/malate dehydrogenase C-terminal" evidence="11">
    <location>
        <begin position="159"/>
        <end position="316"/>
    </location>
</feature>
<protein>
    <recommendedName>
        <fullName evidence="3 6">Malate dehydrogenase</fullName>
        <ecNumber evidence="2 6">1.1.1.37</ecNumber>
    </recommendedName>
</protein>
<proteinExistence type="inferred from homology"/>
<dbReference type="AlphaFoldDB" id="A0A0B6EXU9"/>
<evidence type="ECO:0000256" key="8">
    <source>
        <dbReference type="PIRSR" id="PIRSR000102-2"/>
    </source>
</evidence>
<evidence type="ECO:0000256" key="3">
    <source>
        <dbReference type="ARBA" id="ARBA00020382"/>
    </source>
</evidence>
<dbReference type="PIRSF" id="PIRSF000102">
    <property type="entry name" value="Lac_mal_DH"/>
    <property type="match status" value="1"/>
</dbReference>
<feature type="binding site" evidence="6 8">
    <location>
        <position position="100"/>
    </location>
    <ligand>
        <name>substrate</name>
    </ligand>
</feature>
<keyword evidence="4 6" id="KW-0560">Oxidoreductase</keyword>
<name>A0A0B6EXU9_9CORY</name>
<comment type="function">
    <text evidence="6">Catalyzes the reversible oxidation of malate to oxaloacetate.</text>
</comment>
<evidence type="ECO:0000256" key="4">
    <source>
        <dbReference type="ARBA" id="ARBA00023002"/>
    </source>
</evidence>
<feature type="binding site" evidence="6 8">
    <location>
        <position position="164"/>
    </location>
    <ligand>
        <name>substrate</name>
    </ligand>
</feature>
<dbReference type="CDD" id="cd01338">
    <property type="entry name" value="MDH_chloroplast-like"/>
    <property type="match status" value="1"/>
</dbReference>
<feature type="binding site" evidence="6 9">
    <location>
        <begin position="131"/>
        <end position="133"/>
    </location>
    <ligand>
        <name>NAD(+)</name>
        <dbReference type="ChEBI" id="CHEBI:57540"/>
    </ligand>
</feature>
<dbReference type="Gene3D" id="3.40.50.720">
    <property type="entry name" value="NAD(P)-binding Rossmann-like Domain"/>
    <property type="match status" value="1"/>
</dbReference>
<gene>
    <name evidence="6 12" type="primary">mdh</name>
    <name evidence="12" type="ORF">CSING_10430</name>
</gene>
<dbReference type="Gene3D" id="3.90.110.10">
    <property type="entry name" value="Lactate dehydrogenase/glycoside hydrolase, family 4, C-terminal"/>
    <property type="match status" value="1"/>
</dbReference>
<dbReference type="GO" id="GO:0006108">
    <property type="term" value="P:malate metabolic process"/>
    <property type="evidence" value="ECO:0007669"/>
    <property type="project" value="InterPro"/>
</dbReference>
<dbReference type="GO" id="GO:0030060">
    <property type="term" value="F:L-malate dehydrogenase (NAD+) activity"/>
    <property type="evidence" value="ECO:0007669"/>
    <property type="project" value="UniProtKB-UniRule"/>
</dbReference>
<sequence>MTALQPVKITVTGAAGNIAYSLLWRIAAGDVYGKDTPVELALLEIPQAIGAAEGVAMELNDSAFPLLRGITVTDDPNVAFKDTKAAFLVGSRPRSKGMERADLLEANGAIFTVQGKALNDVAARDVRVLVVGNPANTNAYIAAQSAPDLDPSQFTALMRLDHNRTQSQVSLKTGTPTADLTKVAVWGNHSASQFPDLTFSNAEVDEDWYKEEMIPKVAKRGAEIIAVRGKSSAASAASAAVDHMHDWIHGTEDWRTAAVVSDGSYGVDEGLVAGFPTVARDGKWEIVQGLELNDFQKERIEASVQELREEREAVAHLLKD</sequence>
<evidence type="ECO:0000256" key="6">
    <source>
        <dbReference type="HAMAP-Rule" id="MF_01517"/>
    </source>
</evidence>
<evidence type="ECO:0000259" key="10">
    <source>
        <dbReference type="Pfam" id="PF00056"/>
    </source>
</evidence>
<evidence type="ECO:0000256" key="1">
    <source>
        <dbReference type="ARBA" id="ARBA00009613"/>
    </source>
</evidence>
<comment type="similarity">
    <text evidence="1 6">Belongs to the LDH/MDH superfamily. MDH type 2 family.</text>
</comment>
<dbReference type="EMBL" id="CP010827">
    <property type="protein sequence ID" value="AJI79598.1"/>
    <property type="molecule type" value="Genomic_DNA"/>
</dbReference>
<dbReference type="NCBIfam" id="NF003916">
    <property type="entry name" value="PRK05442.1"/>
    <property type="match status" value="1"/>
</dbReference>
<accession>A0A0B6EXU9</accession>
<feature type="active site" description="Proton acceptor" evidence="6 7">
    <location>
        <position position="189"/>
    </location>
</feature>